<sequence>MNGAQGKDAERAGYSVKKVVQVLKKPKCQCKCAVAKKASNSHKKLKEEDDEKVEKTQ</sequence>
<reference evidence="3" key="1">
    <citation type="submission" date="2016-11" db="UniProtKB">
        <authorList>
            <consortium name="WormBaseParasite"/>
        </authorList>
    </citation>
    <scope>IDENTIFICATION</scope>
</reference>
<dbReference type="WBParaSite" id="BXY_1289800.1">
    <property type="protein sequence ID" value="BXY_1289800.1"/>
    <property type="gene ID" value="BXY_1289800"/>
</dbReference>
<proteinExistence type="predicted"/>
<name>A0A1I7SIM7_BURXY</name>
<evidence type="ECO:0000313" key="2">
    <source>
        <dbReference type="Proteomes" id="UP000095284"/>
    </source>
</evidence>
<feature type="region of interest" description="Disordered" evidence="1">
    <location>
        <begin position="36"/>
        <end position="57"/>
    </location>
</feature>
<protein>
    <submittedName>
        <fullName evidence="3">60S ribosomal protein L6</fullName>
    </submittedName>
</protein>
<organism evidence="2 3">
    <name type="scientific">Bursaphelenchus xylophilus</name>
    <name type="common">Pinewood nematode worm</name>
    <name type="synonym">Aphelenchoides xylophilus</name>
    <dbReference type="NCBI Taxonomy" id="6326"/>
    <lineage>
        <taxon>Eukaryota</taxon>
        <taxon>Metazoa</taxon>
        <taxon>Ecdysozoa</taxon>
        <taxon>Nematoda</taxon>
        <taxon>Chromadorea</taxon>
        <taxon>Rhabditida</taxon>
        <taxon>Tylenchina</taxon>
        <taxon>Tylenchomorpha</taxon>
        <taxon>Aphelenchoidea</taxon>
        <taxon>Aphelenchoididae</taxon>
        <taxon>Bursaphelenchus</taxon>
    </lineage>
</organism>
<evidence type="ECO:0000313" key="3">
    <source>
        <dbReference type="WBParaSite" id="BXY_1289800.1"/>
    </source>
</evidence>
<accession>A0A1I7SIM7</accession>
<evidence type="ECO:0000256" key="1">
    <source>
        <dbReference type="SAM" id="MobiDB-lite"/>
    </source>
</evidence>
<dbReference type="Proteomes" id="UP000095284">
    <property type="component" value="Unplaced"/>
</dbReference>
<dbReference type="AlphaFoldDB" id="A0A1I7SIM7"/>